<dbReference type="AlphaFoldDB" id="A0A6A6FGK0"/>
<evidence type="ECO:0000256" key="4">
    <source>
        <dbReference type="ARBA" id="ARBA00013948"/>
    </source>
</evidence>
<comment type="subunit">
    <text evidence="2">Component of the EKC/KEOPS complex composed of at least BUD32, CGI121, GON7, KAE1 and PCC1; the whole complex dimerizes.</text>
</comment>
<feature type="domain" description="Protein kinase" evidence="10">
    <location>
        <begin position="11"/>
        <end position="259"/>
    </location>
</feature>
<evidence type="ECO:0000256" key="2">
    <source>
        <dbReference type="ARBA" id="ARBA00011534"/>
    </source>
</evidence>
<dbReference type="Gene3D" id="1.10.510.10">
    <property type="entry name" value="Transferase(Phosphotransferase) domain 1"/>
    <property type="match status" value="1"/>
</dbReference>
<evidence type="ECO:0000313" key="11">
    <source>
        <dbReference type="EMBL" id="KAF2212513.1"/>
    </source>
</evidence>
<dbReference type="SUPFAM" id="SSF56112">
    <property type="entry name" value="Protein kinase-like (PK-like)"/>
    <property type="match status" value="1"/>
</dbReference>
<protein>
    <recommendedName>
        <fullName evidence="5">EKC/KEOPS complex subunit BUD32</fullName>
        <ecNumber evidence="3">2.7.11.1</ecNumber>
    </recommendedName>
    <alternativeName>
        <fullName evidence="6 7">Atypical Serine/threonine protein kinase BUD32</fullName>
    </alternativeName>
    <alternativeName>
        <fullName evidence="4">EKC/KEOPS complex subunit bud32</fullName>
    </alternativeName>
</protein>
<comment type="function">
    <text evidence="1">Component of the EKC/KEOPS complex that is required for the formation of a threonylcarbamoyl group on adenosine at position 37 (t(6)A37) in tRNAs that read codons beginning with adenine. The complex is probably involved in the transfer of the threonylcarbamoyl moiety of threonylcarbamoyl-AMP (TC-AMP) to the N6 group of A37. BUD32 has ATPase activity in the context of the EKC/KEOPS complex and likely plays a supporting role to the catalytic subunit KAE1. The EKC/KEOPS complex also promotes both telomere uncapping and telomere elongation. The complex is required for efficient recruitment of transcriptional coactivators.</text>
</comment>
<evidence type="ECO:0000256" key="7">
    <source>
        <dbReference type="ARBA" id="ARBA00033194"/>
    </source>
</evidence>
<proteinExistence type="predicted"/>
<dbReference type="PANTHER" id="PTHR44329:SF6">
    <property type="entry name" value="RECEPTOR-INTERACTING SERINE_THREONINE-PROTEIN KINASE 1"/>
    <property type="match status" value="1"/>
</dbReference>
<dbReference type="EC" id="2.7.11.1" evidence="3"/>
<sequence length="259" mass="28796">MDQTHDGVPIYVSKGELVAGGISGIVELQEDGFVVKSPWPGEEERQCQRDLKLEAEVYRRLSAHFPNHQRFIRLVSFDEATCSLTMEYMRNGTLRQYLQAHAQTITQEQRHGWALAAAEGLALLHSVGIVHCDFTPKNMLLDDQLALKIIDFGCCSLDGAQSSGGGDVRSYPWEEGTLKAQHDVFALGSTIFEISTGVRPYHDESSRTVGGWVQARSMPDVTELPLSTVITNCWQEASPSAEEIYDQLLRGLLGRSTRE</sequence>
<dbReference type="EMBL" id="ML992673">
    <property type="protein sequence ID" value="KAF2212513.1"/>
    <property type="molecule type" value="Genomic_DNA"/>
</dbReference>
<dbReference type="Pfam" id="PF07714">
    <property type="entry name" value="PK_Tyr_Ser-Thr"/>
    <property type="match status" value="1"/>
</dbReference>
<dbReference type="PROSITE" id="PS50011">
    <property type="entry name" value="PROTEIN_KINASE_DOM"/>
    <property type="match status" value="1"/>
</dbReference>
<dbReference type="PROSITE" id="PS00109">
    <property type="entry name" value="PROTEIN_KINASE_TYR"/>
    <property type="match status" value="1"/>
</dbReference>
<evidence type="ECO:0000256" key="9">
    <source>
        <dbReference type="ARBA" id="ARBA00048679"/>
    </source>
</evidence>
<evidence type="ECO:0000259" key="10">
    <source>
        <dbReference type="PROSITE" id="PS50011"/>
    </source>
</evidence>
<comment type="catalytic activity">
    <reaction evidence="8">
        <text>L-threonyl-[protein] + ATP = O-phospho-L-threonyl-[protein] + ADP + H(+)</text>
        <dbReference type="Rhea" id="RHEA:46608"/>
        <dbReference type="Rhea" id="RHEA-COMP:11060"/>
        <dbReference type="Rhea" id="RHEA-COMP:11605"/>
        <dbReference type="ChEBI" id="CHEBI:15378"/>
        <dbReference type="ChEBI" id="CHEBI:30013"/>
        <dbReference type="ChEBI" id="CHEBI:30616"/>
        <dbReference type="ChEBI" id="CHEBI:61977"/>
        <dbReference type="ChEBI" id="CHEBI:456216"/>
        <dbReference type="EC" id="2.7.11.1"/>
    </reaction>
</comment>
<reference evidence="11" key="1">
    <citation type="journal article" date="2020" name="Stud. Mycol.">
        <title>101 Dothideomycetes genomes: a test case for predicting lifestyles and emergence of pathogens.</title>
        <authorList>
            <person name="Haridas S."/>
            <person name="Albert R."/>
            <person name="Binder M."/>
            <person name="Bloem J."/>
            <person name="Labutti K."/>
            <person name="Salamov A."/>
            <person name="Andreopoulos B."/>
            <person name="Baker S."/>
            <person name="Barry K."/>
            <person name="Bills G."/>
            <person name="Bluhm B."/>
            <person name="Cannon C."/>
            <person name="Castanera R."/>
            <person name="Culley D."/>
            <person name="Daum C."/>
            <person name="Ezra D."/>
            <person name="Gonzalez J."/>
            <person name="Henrissat B."/>
            <person name="Kuo A."/>
            <person name="Liang C."/>
            <person name="Lipzen A."/>
            <person name="Lutzoni F."/>
            <person name="Magnuson J."/>
            <person name="Mondo S."/>
            <person name="Nolan M."/>
            <person name="Ohm R."/>
            <person name="Pangilinan J."/>
            <person name="Park H.-J."/>
            <person name="Ramirez L."/>
            <person name="Alfaro M."/>
            <person name="Sun H."/>
            <person name="Tritt A."/>
            <person name="Yoshinaga Y."/>
            <person name="Zwiers L.-H."/>
            <person name="Turgeon B."/>
            <person name="Goodwin S."/>
            <person name="Spatafora J."/>
            <person name="Crous P."/>
            <person name="Grigoriev I."/>
        </authorList>
    </citation>
    <scope>NUCLEOTIDE SEQUENCE</scope>
    <source>
        <strain evidence="11">SCOH1-5</strain>
    </source>
</reference>
<dbReference type="GO" id="GO:0004674">
    <property type="term" value="F:protein serine/threonine kinase activity"/>
    <property type="evidence" value="ECO:0007669"/>
    <property type="project" value="UniProtKB-EC"/>
</dbReference>
<dbReference type="InterPro" id="IPR008266">
    <property type="entry name" value="Tyr_kinase_AS"/>
</dbReference>
<dbReference type="InterPro" id="IPR000719">
    <property type="entry name" value="Prot_kinase_dom"/>
</dbReference>
<organism evidence="11 12">
    <name type="scientific">Cercospora zeae-maydis SCOH1-5</name>
    <dbReference type="NCBI Taxonomy" id="717836"/>
    <lineage>
        <taxon>Eukaryota</taxon>
        <taxon>Fungi</taxon>
        <taxon>Dikarya</taxon>
        <taxon>Ascomycota</taxon>
        <taxon>Pezizomycotina</taxon>
        <taxon>Dothideomycetes</taxon>
        <taxon>Dothideomycetidae</taxon>
        <taxon>Mycosphaerellales</taxon>
        <taxon>Mycosphaerellaceae</taxon>
        <taxon>Cercospora</taxon>
    </lineage>
</organism>
<evidence type="ECO:0000256" key="5">
    <source>
        <dbReference type="ARBA" id="ARBA00019973"/>
    </source>
</evidence>
<evidence type="ECO:0000313" key="12">
    <source>
        <dbReference type="Proteomes" id="UP000799539"/>
    </source>
</evidence>
<keyword evidence="12" id="KW-1185">Reference proteome</keyword>
<dbReference type="InterPro" id="IPR001245">
    <property type="entry name" value="Ser-Thr/Tyr_kinase_cat_dom"/>
</dbReference>
<gene>
    <name evidence="11" type="ORF">CERZMDRAFT_41690</name>
</gene>
<evidence type="ECO:0000256" key="6">
    <source>
        <dbReference type="ARBA" id="ARBA00030980"/>
    </source>
</evidence>
<accession>A0A6A6FGK0</accession>
<dbReference type="OrthoDB" id="1668230at2759"/>
<comment type="catalytic activity">
    <reaction evidence="9">
        <text>L-seryl-[protein] + ATP = O-phospho-L-seryl-[protein] + ADP + H(+)</text>
        <dbReference type="Rhea" id="RHEA:17989"/>
        <dbReference type="Rhea" id="RHEA-COMP:9863"/>
        <dbReference type="Rhea" id="RHEA-COMP:11604"/>
        <dbReference type="ChEBI" id="CHEBI:15378"/>
        <dbReference type="ChEBI" id="CHEBI:29999"/>
        <dbReference type="ChEBI" id="CHEBI:30616"/>
        <dbReference type="ChEBI" id="CHEBI:83421"/>
        <dbReference type="ChEBI" id="CHEBI:456216"/>
        <dbReference type="EC" id="2.7.11.1"/>
    </reaction>
</comment>
<dbReference type="Proteomes" id="UP000799539">
    <property type="component" value="Unassembled WGS sequence"/>
</dbReference>
<evidence type="ECO:0000256" key="3">
    <source>
        <dbReference type="ARBA" id="ARBA00012513"/>
    </source>
</evidence>
<evidence type="ECO:0000256" key="8">
    <source>
        <dbReference type="ARBA" id="ARBA00047899"/>
    </source>
</evidence>
<dbReference type="InterPro" id="IPR011009">
    <property type="entry name" value="Kinase-like_dom_sf"/>
</dbReference>
<dbReference type="PANTHER" id="PTHR44329">
    <property type="entry name" value="SERINE/THREONINE-PROTEIN KINASE TNNI3K-RELATED"/>
    <property type="match status" value="1"/>
</dbReference>
<dbReference type="GO" id="GO:0005524">
    <property type="term" value="F:ATP binding"/>
    <property type="evidence" value="ECO:0007669"/>
    <property type="project" value="InterPro"/>
</dbReference>
<dbReference type="InterPro" id="IPR051681">
    <property type="entry name" value="Ser/Thr_Kinases-Pseudokinases"/>
</dbReference>
<name>A0A6A6FGK0_9PEZI</name>
<evidence type="ECO:0000256" key="1">
    <source>
        <dbReference type="ARBA" id="ARBA00003747"/>
    </source>
</evidence>